<dbReference type="GO" id="GO:0043856">
    <property type="term" value="F:anti-sigma factor antagonist activity"/>
    <property type="evidence" value="ECO:0007669"/>
    <property type="project" value="InterPro"/>
</dbReference>
<dbReference type="PANTHER" id="PTHR33495:SF2">
    <property type="entry name" value="ANTI-SIGMA FACTOR ANTAGONIST TM_1081-RELATED"/>
    <property type="match status" value="1"/>
</dbReference>
<dbReference type="PANTHER" id="PTHR33495">
    <property type="entry name" value="ANTI-SIGMA FACTOR ANTAGONIST TM_1081-RELATED-RELATED"/>
    <property type="match status" value="1"/>
</dbReference>
<dbReference type="SUPFAM" id="SSF52091">
    <property type="entry name" value="SpoIIaa-like"/>
    <property type="match status" value="1"/>
</dbReference>
<dbReference type="InterPro" id="IPR036513">
    <property type="entry name" value="STAS_dom_sf"/>
</dbReference>
<evidence type="ECO:0000313" key="4">
    <source>
        <dbReference type="EMBL" id="WAL61550.1"/>
    </source>
</evidence>
<dbReference type="CDD" id="cd07043">
    <property type="entry name" value="STAS_anti-anti-sigma_factors"/>
    <property type="match status" value="1"/>
</dbReference>
<gene>
    <name evidence="4" type="ORF">OXH18_06065</name>
</gene>
<organism evidence="4 5">
    <name type="scientific">Thermocoleostomius sinensis A174</name>
    <dbReference type="NCBI Taxonomy" id="2016057"/>
    <lineage>
        <taxon>Bacteria</taxon>
        <taxon>Bacillati</taxon>
        <taxon>Cyanobacteriota</taxon>
        <taxon>Cyanophyceae</taxon>
        <taxon>Oculatellales</taxon>
        <taxon>Oculatellaceae</taxon>
        <taxon>Thermocoleostomius</taxon>
    </lineage>
</organism>
<keyword evidence="5" id="KW-1185">Reference proteome</keyword>
<evidence type="ECO:0000259" key="3">
    <source>
        <dbReference type="PROSITE" id="PS50801"/>
    </source>
</evidence>
<dbReference type="AlphaFoldDB" id="A0A9E9CBZ3"/>
<name>A0A9E9CBZ3_9CYAN</name>
<evidence type="ECO:0000256" key="1">
    <source>
        <dbReference type="ARBA" id="ARBA00009013"/>
    </source>
</evidence>
<sequence>MQSSLGQTRTTVIQPNGHINAENAAALKQQLVETVTCQEYTSLLVDMSQVESLDSAGLMVFVSTLTLAQRLGKSFGLFGISPAVRIIFELTQLDRVFHILEVHPSVEMAVA</sequence>
<dbReference type="RefSeq" id="WP_268611544.1">
    <property type="nucleotide sequence ID" value="NZ_CP113797.1"/>
</dbReference>
<dbReference type="EMBL" id="CP113797">
    <property type="protein sequence ID" value="WAL61550.1"/>
    <property type="molecule type" value="Genomic_DNA"/>
</dbReference>
<comment type="similarity">
    <text evidence="1 2">Belongs to the anti-sigma-factor antagonist family.</text>
</comment>
<reference evidence="4" key="1">
    <citation type="submission" date="2022-12" db="EMBL/GenBank/DDBJ databases">
        <title>Polyphasic identification of a Novel Hot-Spring Cyanobacterium Ocullathermofonsia sinensis gen nov. sp. nov. and Genomic Insights on its Adaptations to the Thermal Habitat.</title>
        <authorList>
            <person name="Daroch M."/>
            <person name="Tang J."/>
            <person name="Jiang Y."/>
        </authorList>
    </citation>
    <scope>NUCLEOTIDE SEQUENCE</scope>
    <source>
        <strain evidence="4">PKUAC-SCTA174</strain>
    </source>
</reference>
<dbReference type="Proteomes" id="UP001163152">
    <property type="component" value="Chromosome"/>
</dbReference>
<dbReference type="KEGG" id="tsin:OXH18_06065"/>
<feature type="domain" description="STAS" evidence="3">
    <location>
        <begin position="12"/>
        <end position="111"/>
    </location>
</feature>
<dbReference type="Gene3D" id="3.30.750.24">
    <property type="entry name" value="STAS domain"/>
    <property type="match status" value="1"/>
</dbReference>
<dbReference type="PROSITE" id="PS50801">
    <property type="entry name" value="STAS"/>
    <property type="match status" value="1"/>
</dbReference>
<accession>A0A9E9CBZ3</accession>
<evidence type="ECO:0000313" key="5">
    <source>
        <dbReference type="Proteomes" id="UP001163152"/>
    </source>
</evidence>
<evidence type="ECO:0000256" key="2">
    <source>
        <dbReference type="RuleBase" id="RU003749"/>
    </source>
</evidence>
<dbReference type="InterPro" id="IPR003658">
    <property type="entry name" value="Anti-sigma_ant"/>
</dbReference>
<dbReference type="NCBIfam" id="TIGR00377">
    <property type="entry name" value="ant_ant_sig"/>
    <property type="match status" value="1"/>
</dbReference>
<proteinExistence type="inferred from homology"/>
<dbReference type="Pfam" id="PF01740">
    <property type="entry name" value="STAS"/>
    <property type="match status" value="1"/>
</dbReference>
<dbReference type="InterPro" id="IPR002645">
    <property type="entry name" value="STAS_dom"/>
</dbReference>
<protein>
    <recommendedName>
        <fullName evidence="2">Anti-sigma factor antagonist</fullName>
    </recommendedName>
</protein>